<reference evidence="9" key="1">
    <citation type="submission" date="2016-10" db="EMBL/GenBank/DDBJ databases">
        <authorList>
            <person name="Varghese N."/>
            <person name="Submissions S."/>
        </authorList>
    </citation>
    <scope>NUCLEOTIDE SEQUENCE [LARGE SCALE GENOMIC DNA]</scope>
    <source>
        <strain evidence="9">DSM 18579</strain>
    </source>
</reference>
<keyword evidence="5" id="KW-1278">Translocase</keyword>
<feature type="transmembrane region" description="Helical" evidence="5">
    <location>
        <begin position="76"/>
        <end position="97"/>
    </location>
</feature>
<feature type="transmembrane region" description="Helical" evidence="5">
    <location>
        <begin position="307"/>
        <end position="325"/>
    </location>
</feature>
<dbReference type="InterPro" id="IPR001750">
    <property type="entry name" value="ND/Mrp_TM"/>
</dbReference>
<dbReference type="OrthoDB" id="9768329at2"/>
<keyword evidence="5" id="KW-0830">Ubiquinone</keyword>
<evidence type="ECO:0000313" key="9">
    <source>
        <dbReference type="Proteomes" id="UP000242642"/>
    </source>
</evidence>
<dbReference type="Pfam" id="PF00361">
    <property type="entry name" value="Proton_antipo_M"/>
    <property type="match status" value="1"/>
</dbReference>
<comment type="subunit">
    <text evidence="5">NDH-1 is composed of 13 different subunits. Subunits NuoA, H, J, K, L, M, N constitute the membrane sector of the complex.</text>
</comment>
<dbReference type="NCBIfam" id="TIGR01770">
    <property type="entry name" value="NDH_I_N"/>
    <property type="match status" value="1"/>
</dbReference>
<name>A0A1I0ADV0_9GAMM</name>
<sequence>MTSSNQLQLQDLIAILPLLIVGLTVVIVMLGIAWRRNHFVNATLTVIGLNVALVSILFLYNSEPSSVTPMLKADNYAYLFSAMVILASLATCTFAYPWLSTYPENRDEFYLLIAIATLGGIVLAYAQHFASFFIGVELLTLPLFGLIGYTYNLKRSLEASIKYLILSASASAFLLFGMALIFAQLGRLDFASVGLAIKTFATSGDLSSHAILLAGLGMMIVGIGFKLSIVPFHLWTPDVYQGSPAPVTTFLATASKIATLAVVLRFFSYGVGDAQINSLNIALMLLGIASILFGNIMALYQNNIKRMLGFSSIAHLGYLIVVLIVSNDKQLAVEATVIYSVGYLFSSIAAFGVVSLMSSPYKGDDSDELFSYRGLFWYRPFLAAVLTTALLSLAGIPLTVGFIGKFYVIKLAVINEMWWLTAAMVIGSATGIYYYLRTMVSLYLRPPSNTTLKRQSTENWATTAGGIIVLGAGLLVVFFGLYPVPIINLVTGSFLN</sequence>
<evidence type="ECO:0000256" key="3">
    <source>
        <dbReference type="ARBA" id="ARBA00022989"/>
    </source>
</evidence>
<keyword evidence="5" id="KW-1003">Cell membrane</keyword>
<comment type="function">
    <text evidence="5">NDH-1 shuttles electrons from NADH, via FMN and iron-sulfur (Fe-S) centers, to quinones in the respiratory chain. The immediate electron acceptor for the enzyme in this species is believed to be ubiquinone. Couples the redox reaction to proton translocation (for every two electrons transferred, four hydrogen ions are translocated across the cytoplasmic membrane), and thus conserves the redox energy in a proton gradient.</text>
</comment>
<keyword evidence="5" id="KW-0874">Quinone</keyword>
<evidence type="ECO:0000256" key="4">
    <source>
        <dbReference type="ARBA" id="ARBA00023136"/>
    </source>
</evidence>
<evidence type="ECO:0000256" key="1">
    <source>
        <dbReference type="ARBA" id="ARBA00004127"/>
    </source>
</evidence>
<feature type="transmembrane region" description="Helical" evidence="5">
    <location>
        <begin position="279"/>
        <end position="300"/>
    </location>
</feature>
<dbReference type="STRING" id="1123402.SAMN02583745_00894"/>
<gene>
    <name evidence="5" type="primary">nuoN</name>
    <name evidence="8" type="ORF">SAMN02583745_00894</name>
</gene>
<evidence type="ECO:0000256" key="6">
    <source>
        <dbReference type="RuleBase" id="RU000320"/>
    </source>
</evidence>
<feature type="transmembrane region" description="Helical" evidence="5">
    <location>
        <begin position="460"/>
        <end position="482"/>
    </location>
</feature>
<keyword evidence="3 5" id="KW-1133">Transmembrane helix</keyword>
<keyword evidence="2 5" id="KW-0812">Transmembrane</keyword>
<feature type="transmembrane region" description="Helical" evidence="5">
    <location>
        <begin position="210"/>
        <end position="235"/>
    </location>
</feature>
<dbReference type="PANTHER" id="PTHR22773">
    <property type="entry name" value="NADH DEHYDROGENASE"/>
    <property type="match status" value="1"/>
</dbReference>
<evidence type="ECO:0000256" key="2">
    <source>
        <dbReference type="ARBA" id="ARBA00022692"/>
    </source>
</evidence>
<feature type="transmembrane region" description="Helical" evidence="5">
    <location>
        <begin position="132"/>
        <end position="151"/>
    </location>
</feature>
<feature type="domain" description="NADH:quinone oxidoreductase/Mrp antiporter transmembrane" evidence="7">
    <location>
        <begin position="126"/>
        <end position="428"/>
    </location>
</feature>
<proteinExistence type="inferred from homology"/>
<keyword evidence="9" id="KW-1185">Reference proteome</keyword>
<dbReference type="Proteomes" id="UP000242642">
    <property type="component" value="Unassembled WGS sequence"/>
</dbReference>
<evidence type="ECO:0000256" key="5">
    <source>
        <dbReference type="HAMAP-Rule" id="MF_00445"/>
    </source>
</evidence>
<organism evidence="8 9">
    <name type="scientific">Thorsellia anophelis DSM 18579</name>
    <dbReference type="NCBI Taxonomy" id="1123402"/>
    <lineage>
        <taxon>Bacteria</taxon>
        <taxon>Pseudomonadati</taxon>
        <taxon>Pseudomonadota</taxon>
        <taxon>Gammaproteobacteria</taxon>
        <taxon>Enterobacterales</taxon>
        <taxon>Thorselliaceae</taxon>
        <taxon>Thorsellia</taxon>
    </lineage>
</organism>
<feature type="transmembrane region" description="Helical" evidence="5">
    <location>
        <begin position="109"/>
        <end position="126"/>
    </location>
</feature>
<keyword evidence="4 5" id="KW-0472">Membrane</keyword>
<keyword evidence="5" id="KW-0813">Transport</keyword>
<dbReference type="EC" id="7.1.1.-" evidence="5"/>
<feature type="transmembrane region" description="Helical" evidence="5">
    <location>
        <begin position="12"/>
        <end position="32"/>
    </location>
</feature>
<accession>A0A1I0ADV0</accession>
<comment type="similarity">
    <text evidence="5">Belongs to the complex I subunit 2 family.</text>
</comment>
<protein>
    <recommendedName>
        <fullName evidence="5">NADH-quinone oxidoreductase subunit N</fullName>
        <ecNumber evidence="5">7.1.1.-</ecNumber>
    </recommendedName>
    <alternativeName>
        <fullName evidence="5">NADH dehydrogenase I subunit N</fullName>
    </alternativeName>
    <alternativeName>
        <fullName evidence="5">NDH-1 subunit N</fullName>
    </alternativeName>
</protein>
<dbReference type="GO" id="GO:0042773">
    <property type="term" value="P:ATP synthesis coupled electron transport"/>
    <property type="evidence" value="ECO:0007669"/>
    <property type="project" value="InterPro"/>
</dbReference>
<comment type="catalytic activity">
    <reaction evidence="5">
        <text>a quinone + NADH + 5 H(+)(in) = a quinol + NAD(+) + 4 H(+)(out)</text>
        <dbReference type="Rhea" id="RHEA:57888"/>
        <dbReference type="ChEBI" id="CHEBI:15378"/>
        <dbReference type="ChEBI" id="CHEBI:24646"/>
        <dbReference type="ChEBI" id="CHEBI:57540"/>
        <dbReference type="ChEBI" id="CHEBI:57945"/>
        <dbReference type="ChEBI" id="CHEBI:132124"/>
    </reaction>
</comment>
<dbReference type="GO" id="GO:0048038">
    <property type="term" value="F:quinone binding"/>
    <property type="evidence" value="ECO:0007669"/>
    <property type="project" value="UniProtKB-KW"/>
</dbReference>
<dbReference type="GO" id="GO:0012505">
    <property type="term" value="C:endomembrane system"/>
    <property type="evidence" value="ECO:0007669"/>
    <property type="project" value="UniProtKB-SubCell"/>
</dbReference>
<dbReference type="NCBIfam" id="NF004439">
    <property type="entry name" value="PRK05777.1-1"/>
    <property type="match status" value="1"/>
</dbReference>
<keyword evidence="5" id="KW-0520">NAD</keyword>
<dbReference type="InterPro" id="IPR010096">
    <property type="entry name" value="NADH-Q_OxRdtase_suN/2"/>
</dbReference>
<dbReference type="HAMAP" id="MF_00445">
    <property type="entry name" value="NDH1_NuoN_1"/>
    <property type="match status" value="1"/>
</dbReference>
<comment type="subcellular location">
    <subcellularLocation>
        <location evidence="5">Cell membrane</location>
        <topology evidence="5">Multi-pass membrane protein</topology>
    </subcellularLocation>
    <subcellularLocation>
        <location evidence="1">Endomembrane system</location>
        <topology evidence="1">Multi-pass membrane protein</topology>
    </subcellularLocation>
    <subcellularLocation>
        <location evidence="6">Membrane</location>
        <topology evidence="6">Multi-pass membrane protein</topology>
    </subcellularLocation>
</comment>
<dbReference type="AlphaFoldDB" id="A0A1I0ADV0"/>
<feature type="transmembrane region" description="Helical" evidence="5">
    <location>
        <begin position="163"/>
        <end position="185"/>
    </location>
</feature>
<dbReference type="GO" id="GO:0005886">
    <property type="term" value="C:plasma membrane"/>
    <property type="evidence" value="ECO:0007669"/>
    <property type="project" value="UniProtKB-SubCell"/>
</dbReference>
<feature type="transmembrane region" description="Helical" evidence="5">
    <location>
        <begin position="39"/>
        <end position="60"/>
    </location>
</feature>
<feature type="transmembrane region" description="Helical" evidence="5">
    <location>
        <begin position="337"/>
        <end position="356"/>
    </location>
</feature>
<evidence type="ECO:0000313" key="8">
    <source>
        <dbReference type="EMBL" id="SES91950.1"/>
    </source>
</evidence>
<dbReference type="GO" id="GO:0008137">
    <property type="term" value="F:NADH dehydrogenase (ubiquinone) activity"/>
    <property type="evidence" value="ECO:0007669"/>
    <property type="project" value="InterPro"/>
</dbReference>
<feature type="transmembrane region" description="Helical" evidence="5">
    <location>
        <begin position="417"/>
        <end position="436"/>
    </location>
</feature>
<dbReference type="EMBL" id="FOHV01000005">
    <property type="protein sequence ID" value="SES91950.1"/>
    <property type="molecule type" value="Genomic_DNA"/>
</dbReference>
<evidence type="ECO:0000259" key="7">
    <source>
        <dbReference type="Pfam" id="PF00361"/>
    </source>
</evidence>
<dbReference type="RefSeq" id="WP_093318119.1">
    <property type="nucleotide sequence ID" value="NZ_FOHV01000005.1"/>
</dbReference>
<feature type="transmembrane region" description="Helical" evidence="5">
    <location>
        <begin position="247"/>
        <end position="267"/>
    </location>
</feature>
<dbReference type="GO" id="GO:0050136">
    <property type="term" value="F:NADH dehydrogenase (quinone) (non-electrogenic) activity"/>
    <property type="evidence" value="ECO:0007669"/>
    <property type="project" value="UniProtKB-UniRule"/>
</dbReference>
<feature type="transmembrane region" description="Helical" evidence="5">
    <location>
        <begin position="376"/>
        <end position="397"/>
    </location>
</feature>